<dbReference type="RefSeq" id="WP_236549639.1">
    <property type="nucleotide sequence ID" value="NZ_APKE01000001.1"/>
</dbReference>
<proteinExistence type="predicted"/>
<evidence type="ECO:0000313" key="3">
    <source>
        <dbReference type="Proteomes" id="UP000698242"/>
    </source>
</evidence>
<dbReference type="EMBL" id="APKE01000001">
    <property type="protein sequence ID" value="KAF0677527.1"/>
    <property type="molecule type" value="Genomic_DNA"/>
</dbReference>
<dbReference type="Proteomes" id="UP000698242">
    <property type="component" value="Unassembled WGS sequence"/>
</dbReference>
<evidence type="ECO:0008006" key="4">
    <source>
        <dbReference type="Google" id="ProtNLM"/>
    </source>
</evidence>
<comment type="caution">
    <text evidence="2">The sequence shown here is derived from an EMBL/GenBank/DDBJ whole genome shotgun (WGS) entry which is preliminary data.</text>
</comment>
<evidence type="ECO:0000313" key="2">
    <source>
        <dbReference type="EMBL" id="KAF0677527.1"/>
    </source>
</evidence>
<evidence type="ECO:0000256" key="1">
    <source>
        <dbReference type="SAM" id="MobiDB-lite"/>
    </source>
</evidence>
<protein>
    <recommendedName>
        <fullName evidence="4">DUF177 domain-containing protein</fullName>
    </recommendedName>
</protein>
<dbReference type="AlphaFoldDB" id="A0A921NRR5"/>
<organism evidence="2 3">
    <name type="scientific">Profundibacterium mesophilum KAUST100406-0324</name>
    <dbReference type="NCBI Taxonomy" id="1037889"/>
    <lineage>
        <taxon>Bacteria</taxon>
        <taxon>Pseudomonadati</taxon>
        <taxon>Pseudomonadota</taxon>
        <taxon>Alphaproteobacteria</taxon>
        <taxon>Rhodobacterales</taxon>
        <taxon>Roseobacteraceae</taxon>
        <taxon>Profundibacterium</taxon>
    </lineage>
</organism>
<gene>
    <name evidence="2" type="ORF">PMES_00032</name>
</gene>
<name>A0A921NRR5_9RHOB</name>
<feature type="region of interest" description="Disordered" evidence="1">
    <location>
        <begin position="148"/>
        <end position="167"/>
    </location>
</feature>
<reference evidence="2" key="1">
    <citation type="submission" date="2013-03" db="EMBL/GenBank/DDBJ databases">
        <title>Genome Sequence of the Profundibacterium mesophilum strain KAUST100406-0324T from Red Sea, a novel genus in the family Rhodobacteraceae.</title>
        <authorList>
            <person name="Essack M."/>
            <person name="Alam I."/>
            <person name="Lafi F."/>
            <person name="Alawi W."/>
            <person name="Kamanu F."/>
            <person name="Al-Suwailem A."/>
            <person name="Lee O.O."/>
            <person name="Xu Y."/>
            <person name="Bajic V."/>
            <person name="Qian P.-Y."/>
            <person name="Archer J."/>
        </authorList>
    </citation>
    <scope>NUCLEOTIDE SEQUENCE</scope>
    <source>
        <strain evidence="2">KAUST100406-0324</strain>
    </source>
</reference>
<accession>A0A921NRR5</accession>
<sequence length="183" mass="20034">MDERDRTGRIVQLGDGAPRREQDFEIVPNAQDRAALAEALGILAVRKLRFTGRLVPISRRDWTLEAKLGASVVQECGVTLAPVTSRIEETVRRRFLTEMPQVEAGGEVEMPEDETIEPLPQSVDLTAVLHEALALALPPFPRAEGADLGEAVFTEPGKAPMRDEDARPFADLAALRDKLAGKD</sequence>
<keyword evidence="3" id="KW-1185">Reference proteome</keyword>
<dbReference type="InterPro" id="IPR003772">
    <property type="entry name" value="YceD"/>
</dbReference>
<dbReference type="Pfam" id="PF02620">
    <property type="entry name" value="YceD"/>
    <property type="match status" value="1"/>
</dbReference>